<evidence type="ECO:0000256" key="1">
    <source>
        <dbReference type="ARBA" id="ARBA00022741"/>
    </source>
</evidence>
<dbReference type="PROSITE" id="PS51206">
    <property type="entry name" value="SF3_HELICASE_1"/>
    <property type="match status" value="1"/>
</dbReference>
<accession>A0A850R9G3</accession>
<feature type="domain" description="SF3 helicase" evidence="5">
    <location>
        <begin position="501"/>
        <end position="656"/>
    </location>
</feature>
<keyword evidence="2" id="KW-0378">Hydrolase</keyword>
<dbReference type="Pfam" id="PF19263">
    <property type="entry name" value="DUF5906"/>
    <property type="match status" value="1"/>
</dbReference>
<comment type="caution">
    <text evidence="6">The sequence shown here is derived from an EMBL/GenBank/DDBJ whole genome shotgun (WGS) entry which is preliminary data.</text>
</comment>
<organism evidence="6 7">
    <name type="scientific">Allochromatium humboldtianum</name>
    <dbReference type="NCBI Taxonomy" id="504901"/>
    <lineage>
        <taxon>Bacteria</taxon>
        <taxon>Pseudomonadati</taxon>
        <taxon>Pseudomonadota</taxon>
        <taxon>Gammaproteobacteria</taxon>
        <taxon>Chromatiales</taxon>
        <taxon>Chromatiaceae</taxon>
        <taxon>Allochromatium</taxon>
    </lineage>
</organism>
<feature type="compositionally biased region" description="Low complexity" evidence="4">
    <location>
        <begin position="308"/>
        <end position="341"/>
    </location>
</feature>
<keyword evidence="3" id="KW-0067">ATP-binding</keyword>
<dbReference type="Pfam" id="PF08706">
    <property type="entry name" value="D5_N"/>
    <property type="match status" value="1"/>
</dbReference>
<dbReference type="SMART" id="SM00885">
    <property type="entry name" value="D5_N"/>
    <property type="match status" value="1"/>
</dbReference>
<dbReference type="EMBL" id="JABZEO010000020">
    <property type="protein sequence ID" value="NVZ11369.1"/>
    <property type="molecule type" value="Genomic_DNA"/>
</dbReference>
<dbReference type="InterPro" id="IPR045455">
    <property type="entry name" value="NrS-1_pol-like_helicase"/>
</dbReference>
<evidence type="ECO:0000256" key="2">
    <source>
        <dbReference type="ARBA" id="ARBA00022801"/>
    </source>
</evidence>
<feature type="compositionally biased region" description="Polar residues" evidence="4">
    <location>
        <begin position="812"/>
        <end position="833"/>
    </location>
</feature>
<feature type="region of interest" description="Disordered" evidence="4">
    <location>
        <begin position="100"/>
        <end position="153"/>
    </location>
</feature>
<dbReference type="InterPro" id="IPR006500">
    <property type="entry name" value="Helicase_put_C_phage/plasmid"/>
</dbReference>
<dbReference type="SUPFAM" id="SSF52540">
    <property type="entry name" value="P-loop containing nucleoside triphosphate hydrolases"/>
    <property type="match status" value="1"/>
</dbReference>
<proteinExistence type="predicted"/>
<dbReference type="InterPro" id="IPR014015">
    <property type="entry name" value="Helicase_SF3_DNA-vir"/>
</dbReference>
<dbReference type="Proteomes" id="UP000592294">
    <property type="component" value="Unassembled WGS sequence"/>
</dbReference>
<dbReference type="PANTHER" id="PTHR35372:SF2">
    <property type="entry name" value="SF3 HELICASE DOMAIN-CONTAINING PROTEIN"/>
    <property type="match status" value="1"/>
</dbReference>
<dbReference type="RefSeq" id="WP_176978070.1">
    <property type="nucleotide sequence ID" value="NZ_JABZEO010000020.1"/>
</dbReference>
<dbReference type="PANTHER" id="PTHR35372">
    <property type="entry name" value="ATP BINDING PROTEIN-RELATED"/>
    <property type="match status" value="1"/>
</dbReference>
<feature type="compositionally biased region" description="Low complexity" evidence="4">
    <location>
        <begin position="136"/>
        <end position="153"/>
    </location>
</feature>
<dbReference type="Gene3D" id="3.40.50.300">
    <property type="entry name" value="P-loop containing nucleotide triphosphate hydrolases"/>
    <property type="match status" value="1"/>
</dbReference>
<evidence type="ECO:0000256" key="3">
    <source>
        <dbReference type="ARBA" id="ARBA00022840"/>
    </source>
</evidence>
<sequence length="868" mass="94939">MNTAINEAIRASIQFQAPPDSQANHCPTDADMVRDLMAQGIIQGVIADEIGLHSAQVGRLLKSTRRSNFKDSQKSERLRAFYQERCSNAPTLFAVAVETEAEPVTEPLEPVEDPTPTSIQYGHGEEQPEPTEDPPIEVQGEGEPVVGEPVAEQPEPVAEPAPVAIEQKAAPVVEQPEQTEEPTIDAQVEVDPDAEDVADIADVGEQEGETLDEPEPDIFAKAVDPVAEDLRCAVETINKAIEQQPSDAGAVFEDEVKAAWNTVYDANHAEYMRLKDAAKKAGASKVEIEKICGIRNKRVSGKKKTEKIFSSSTSSTSSTDKGSSDTQSYTELFESSTSSTEPLPPKPKALVRESEKGPRLEIASDAALIVSGVLKGRFAYCTTAETWHGFTGTHWEPLPSPAPLYEALTRWMFPATQDVGFTPRYQDSILTVIQRAGMRSLPKAPNAIPFANGLLDIETGTLSPITPTNAATWALPYEYQPGADCPRVKAWLLQAVGEDRDVVELLRAFLAALIRGGAYLQRFLHLIGPGGTGKSTFLRLIEALIGTRNAVTTDLKELEQNRFESAALYGKRAALITDSDRYGGSVNKLKAITGQDPVRLERKHVQQSGSFIFEGMVFLASNEPLATTDYTSGIERRRVTIHFERRVSEQEKAAWNAAGGEKAVLHAELPGVVNWLLSMPVVEMERRIRHPPEHTIKANIEAMCSGNPCADWLTECCVPDSDAWTQVGECEERRSPDDGEVYYLHADTRLFPSYLMWCKKSGRVPLSLRRFRSVVLDAIKTLGFDAMDIRRAEGRGIKGVRLRHSGEEPFSWHSSTQSDTSGTKPTPTNTAPSRANVGGAGSDASSDHIPPAPSRANIHDDCADSEYF</sequence>
<dbReference type="AlphaFoldDB" id="A0A850R9G3"/>
<dbReference type="GO" id="GO:0016787">
    <property type="term" value="F:hydrolase activity"/>
    <property type="evidence" value="ECO:0007669"/>
    <property type="project" value="UniProtKB-KW"/>
</dbReference>
<keyword evidence="7" id="KW-1185">Reference proteome</keyword>
<evidence type="ECO:0000259" key="5">
    <source>
        <dbReference type="PROSITE" id="PS51206"/>
    </source>
</evidence>
<evidence type="ECO:0000313" key="6">
    <source>
        <dbReference type="EMBL" id="NVZ11369.1"/>
    </source>
</evidence>
<name>A0A850R9G3_9GAMM</name>
<reference evidence="6 7" key="1">
    <citation type="submission" date="2020-06" db="EMBL/GenBank/DDBJ databases">
        <title>Whole-genome sequence of Allochromatium humboldtianum DSM 21881, type strain.</title>
        <authorList>
            <person name="Kyndt J.A."/>
            <person name="Meyer T.E."/>
        </authorList>
    </citation>
    <scope>NUCLEOTIDE SEQUENCE [LARGE SCALE GENOMIC DNA]</scope>
    <source>
        <strain evidence="6 7">DSM 21881</strain>
    </source>
</reference>
<gene>
    <name evidence="6" type="ORF">HW932_19140</name>
</gene>
<dbReference type="InterPro" id="IPR014818">
    <property type="entry name" value="Phage/plasmid_primase_P4_C"/>
</dbReference>
<dbReference type="GO" id="GO:0005524">
    <property type="term" value="F:ATP binding"/>
    <property type="evidence" value="ECO:0007669"/>
    <property type="project" value="UniProtKB-KW"/>
</dbReference>
<evidence type="ECO:0000313" key="7">
    <source>
        <dbReference type="Proteomes" id="UP000592294"/>
    </source>
</evidence>
<protein>
    <recommendedName>
        <fullName evidence="5">SF3 helicase domain-containing protein</fullName>
    </recommendedName>
</protein>
<evidence type="ECO:0000256" key="4">
    <source>
        <dbReference type="SAM" id="MobiDB-lite"/>
    </source>
</evidence>
<keyword evidence="1" id="KW-0547">Nucleotide-binding</keyword>
<dbReference type="InterPro" id="IPR051620">
    <property type="entry name" value="ORF904-like_C"/>
</dbReference>
<feature type="region of interest" description="Disordered" evidence="4">
    <location>
        <begin position="808"/>
        <end position="868"/>
    </location>
</feature>
<dbReference type="InterPro" id="IPR027417">
    <property type="entry name" value="P-loop_NTPase"/>
</dbReference>
<dbReference type="NCBIfam" id="TIGR01613">
    <property type="entry name" value="primase_Cterm"/>
    <property type="match status" value="1"/>
</dbReference>
<feature type="region of interest" description="Disordered" evidence="4">
    <location>
        <begin position="305"/>
        <end position="356"/>
    </location>
</feature>